<reference evidence="1 2" key="1">
    <citation type="journal article" date="2014" name="Antonie Van Leeuwenhoek">
        <title>Hyphomonas beringensis sp. nov. and Hyphomonas chukchiensis sp. nov., isolated from surface seawater of the Bering Sea and Chukchi Sea.</title>
        <authorList>
            <person name="Li C."/>
            <person name="Lai Q."/>
            <person name="Li G."/>
            <person name="Dong C."/>
            <person name="Wang J."/>
            <person name="Liao Y."/>
            <person name="Shao Z."/>
        </authorList>
    </citation>
    <scope>NUCLEOTIDE SEQUENCE [LARGE SCALE GENOMIC DNA]</scope>
    <source>
        <strain evidence="1 2">22II1-22F38</strain>
    </source>
</reference>
<evidence type="ECO:0000313" key="1">
    <source>
        <dbReference type="EMBL" id="KCZ57918.1"/>
    </source>
</evidence>
<proteinExistence type="predicted"/>
<dbReference type="Proteomes" id="UP000024547">
    <property type="component" value="Unassembled WGS sequence"/>
</dbReference>
<dbReference type="EMBL" id="AWFH01000063">
    <property type="protein sequence ID" value="KCZ57918.1"/>
    <property type="molecule type" value="Genomic_DNA"/>
</dbReference>
<evidence type="ECO:0000313" key="2">
    <source>
        <dbReference type="Proteomes" id="UP000024547"/>
    </source>
</evidence>
<organism evidence="1 2">
    <name type="scientific">Hyphomonas atlantica</name>
    <dbReference type="NCBI Taxonomy" id="1280948"/>
    <lineage>
        <taxon>Bacteria</taxon>
        <taxon>Pseudomonadati</taxon>
        <taxon>Pseudomonadota</taxon>
        <taxon>Alphaproteobacteria</taxon>
        <taxon>Hyphomonadales</taxon>
        <taxon>Hyphomonadaceae</taxon>
        <taxon>Hyphomonas</taxon>
    </lineage>
</organism>
<sequence length="96" mass="11179">MTETRLIRAGYWRDHPEHTSMNISEPRELEEIDRRLHMLEKKKQQLLLALPEIPATTNRGIALKLDVLAKVINPDENQTTHDLAMSIRRNLALPNF</sequence>
<protein>
    <submittedName>
        <fullName evidence="1">Uncharacterized protein</fullName>
    </submittedName>
</protein>
<gene>
    <name evidence="1" type="ORF">HY36_12150</name>
</gene>
<accession>A0A059DX35</accession>
<dbReference type="AlphaFoldDB" id="A0A059DX35"/>
<name>A0A059DX35_9PROT</name>
<keyword evidence="2" id="KW-1185">Reference proteome</keyword>
<comment type="caution">
    <text evidence="1">The sequence shown here is derived from an EMBL/GenBank/DDBJ whole genome shotgun (WGS) entry which is preliminary data.</text>
</comment>
<dbReference type="PATRIC" id="fig|1280948.3.peg.3547"/>